<dbReference type="Gene3D" id="2.60.260.20">
    <property type="entry name" value="Urease metallochaperone UreE, N-terminal domain"/>
    <property type="match status" value="2"/>
</dbReference>
<dbReference type="PROSITE" id="PS00636">
    <property type="entry name" value="DNAJ_1"/>
    <property type="match status" value="1"/>
</dbReference>
<dbReference type="CDD" id="cd10747">
    <property type="entry name" value="DnaJ_C"/>
    <property type="match status" value="1"/>
</dbReference>
<accession>A0AAN6HZN5</accession>
<evidence type="ECO:0000256" key="4">
    <source>
        <dbReference type="ARBA" id="ARBA00022833"/>
    </source>
</evidence>
<dbReference type="GO" id="GO:0051082">
    <property type="term" value="F:unfolded protein binding"/>
    <property type="evidence" value="ECO:0007669"/>
    <property type="project" value="InterPro"/>
</dbReference>
<evidence type="ECO:0000256" key="5">
    <source>
        <dbReference type="ARBA" id="ARBA00023186"/>
    </source>
</evidence>
<dbReference type="Pfam" id="PF00684">
    <property type="entry name" value="DnaJ_CXXCXGXG"/>
    <property type="match status" value="1"/>
</dbReference>
<dbReference type="PRINTS" id="PR00625">
    <property type="entry name" value="JDOMAIN"/>
</dbReference>
<keyword evidence="4 6" id="KW-0862">Zinc</keyword>
<dbReference type="FunFam" id="2.10.230.10:FF:000002">
    <property type="entry name" value="Molecular chaperone DnaJ"/>
    <property type="match status" value="1"/>
</dbReference>
<evidence type="ECO:0000259" key="8">
    <source>
        <dbReference type="PROSITE" id="PS51188"/>
    </source>
</evidence>
<keyword evidence="3 6" id="KW-0863">Zinc-finger</keyword>
<evidence type="ECO:0000313" key="9">
    <source>
        <dbReference type="EMBL" id="KAG7725879.1"/>
    </source>
</evidence>
<dbReference type="InterPro" id="IPR001623">
    <property type="entry name" value="DnaJ_domain"/>
</dbReference>
<sequence>MLLISSPLFSSLVSSWMTLFESLLDSFIREVGFLVHLDLRIFVLWFGLVVLFRRLRKAEETNTQILGVSKDASDKEIKQAYRDLSKKYHPDKNPGDDSAQTKFIEIGEAYEVLMDKEKRAAYDNFGHEGLQGGGHQQQHHDPFDMFANFFGGQQQRRGRPRGADSSTELEFTLKEFYNGLDTDFSLQMQNICDKCSGSGSQDGKTHTCSQCHGSGRVVVKRQLGPGMFQRFESPCPQCQGSGNQITHHCKKCHGEGVVRGERKYNFHLQPGTPRNHVEVYQGESNKSPEWDAGDLRVKIVESKTGNLGYRRVGNNLYRTEILTLKEALRGGWERAIPFLDNYDNTVLLKRAPGEMVRSGEVERIRGRGMPVAGSVDEYGDLFIEYTILFPAKANIKDEL</sequence>
<feature type="domain" description="CR-type" evidence="8">
    <location>
        <begin position="179"/>
        <end position="261"/>
    </location>
</feature>
<name>A0AAN6HZN5_9ASCO</name>
<dbReference type="AlphaFoldDB" id="A0AAN6HZN5"/>
<dbReference type="GO" id="GO:0008270">
    <property type="term" value="F:zinc ion binding"/>
    <property type="evidence" value="ECO:0007669"/>
    <property type="project" value="UniProtKB-KW"/>
</dbReference>
<dbReference type="CDD" id="cd06257">
    <property type="entry name" value="DnaJ"/>
    <property type="match status" value="1"/>
</dbReference>
<dbReference type="SUPFAM" id="SSF49493">
    <property type="entry name" value="HSP40/DnaJ peptide-binding domain"/>
    <property type="match status" value="2"/>
</dbReference>
<dbReference type="InterPro" id="IPR018253">
    <property type="entry name" value="DnaJ_domain_CS"/>
</dbReference>
<feature type="zinc finger region" description="CR-type" evidence="6">
    <location>
        <begin position="179"/>
        <end position="261"/>
    </location>
</feature>
<dbReference type="GO" id="GO:0006457">
    <property type="term" value="P:protein folding"/>
    <property type="evidence" value="ECO:0007669"/>
    <property type="project" value="InterPro"/>
</dbReference>
<keyword evidence="2" id="KW-0677">Repeat</keyword>
<dbReference type="PANTHER" id="PTHR43888">
    <property type="entry name" value="DNAJ-LIKE-2, ISOFORM A-RELATED"/>
    <property type="match status" value="1"/>
</dbReference>
<evidence type="ECO:0000256" key="3">
    <source>
        <dbReference type="ARBA" id="ARBA00022771"/>
    </source>
</evidence>
<dbReference type="InterPro" id="IPR008971">
    <property type="entry name" value="HSP40/DnaJ_pept-bd"/>
</dbReference>
<dbReference type="Proteomes" id="UP000738402">
    <property type="component" value="Unassembled WGS sequence"/>
</dbReference>
<evidence type="ECO:0000256" key="6">
    <source>
        <dbReference type="PROSITE-ProRule" id="PRU00546"/>
    </source>
</evidence>
<evidence type="ECO:0000259" key="7">
    <source>
        <dbReference type="PROSITE" id="PS50076"/>
    </source>
</evidence>
<reference evidence="9" key="1">
    <citation type="journal article" date="2021" name="G3 (Bethesda)">
        <title>Genomic diversity, chromosomal rearrangements, and interspecies hybridization in the ogataea polymorpha species complex.</title>
        <authorList>
            <person name="Hanson S.J."/>
            <person name="Cinneide E.O."/>
            <person name="Salzberg L.I."/>
            <person name="Wolfe K.H."/>
            <person name="McGowan J."/>
            <person name="Fitzpatrick D.A."/>
            <person name="Matlin K."/>
        </authorList>
    </citation>
    <scope>NUCLEOTIDE SEQUENCE</scope>
    <source>
        <strain evidence="9">83-405-1</strain>
    </source>
</reference>
<dbReference type="PROSITE" id="PS51188">
    <property type="entry name" value="ZF_CR"/>
    <property type="match status" value="1"/>
</dbReference>
<dbReference type="Pfam" id="PF01556">
    <property type="entry name" value="DnaJ_C"/>
    <property type="match status" value="1"/>
</dbReference>
<dbReference type="InterPro" id="IPR036410">
    <property type="entry name" value="HSP_DnaJ_Cys-rich_dom_sf"/>
</dbReference>
<organism evidence="9 10">
    <name type="scientific">Ogataea haglerorum</name>
    <dbReference type="NCBI Taxonomy" id="1937702"/>
    <lineage>
        <taxon>Eukaryota</taxon>
        <taxon>Fungi</taxon>
        <taxon>Dikarya</taxon>
        <taxon>Ascomycota</taxon>
        <taxon>Saccharomycotina</taxon>
        <taxon>Pichiomycetes</taxon>
        <taxon>Pichiales</taxon>
        <taxon>Pichiaceae</taxon>
        <taxon>Ogataea</taxon>
    </lineage>
</organism>
<dbReference type="Gene3D" id="1.10.287.110">
    <property type="entry name" value="DnaJ domain"/>
    <property type="match status" value="1"/>
</dbReference>
<evidence type="ECO:0000256" key="1">
    <source>
        <dbReference type="ARBA" id="ARBA00022723"/>
    </source>
</evidence>
<dbReference type="SUPFAM" id="SSF57938">
    <property type="entry name" value="DnaJ/Hsp40 cysteine-rich domain"/>
    <property type="match status" value="1"/>
</dbReference>
<dbReference type="EMBL" id="JAHLUH010000011">
    <property type="protein sequence ID" value="KAG7725879.1"/>
    <property type="molecule type" value="Genomic_DNA"/>
</dbReference>
<dbReference type="CDD" id="cd10719">
    <property type="entry name" value="DnaJ_zf"/>
    <property type="match status" value="1"/>
</dbReference>
<dbReference type="Pfam" id="PF00226">
    <property type="entry name" value="DnaJ"/>
    <property type="match status" value="1"/>
</dbReference>
<keyword evidence="1 6" id="KW-0479">Metal-binding</keyword>
<dbReference type="SUPFAM" id="SSF46565">
    <property type="entry name" value="Chaperone J-domain"/>
    <property type="match status" value="1"/>
</dbReference>
<dbReference type="Gene3D" id="2.10.230.10">
    <property type="entry name" value="Heat shock protein DnaJ, cysteine-rich domain"/>
    <property type="match status" value="1"/>
</dbReference>
<evidence type="ECO:0000256" key="2">
    <source>
        <dbReference type="ARBA" id="ARBA00022737"/>
    </source>
</evidence>
<feature type="domain" description="J" evidence="7">
    <location>
        <begin position="61"/>
        <end position="126"/>
    </location>
</feature>
<dbReference type="PROSITE" id="PS50076">
    <property type="entry name" value="DNAJ_2"/>
    <property type="match status" value="1"/>
</dbReference>
<dbReference type="SMART" id="SM00271">
    <property type="entry name" value="DnaJ"/>
    <property type="match status" value="1"/>
</dbReference>
<evidence type="ECO:0000313" key="10">
    <source>
        <dbReference type="Proteomes" id="UP000738402"/>
    </source>
</evidence>
<protein>
    <submittedName>
        <fullName evidence="9">Uncharacterized protein</fullName>
    </submittedName>
</protein>
<dbReference type="InterPro" id="IPR001305">
    <property type="entry name" value="HSP_DnaJ_Cys-rich_dom"/>
</dbReference>
<proteinExistence type="predicted"/>
<keyword evidence="5" id="KW-0143">Chaperone</keyword>
<dbReference type="GO" id="GO:0030544">
    <property type="term" value="F:Hsp70 protein binding"/>
    <property type="evidence" value="ECO:0007669"/>
    <property type="project" value="InterPro"/>
</dbReference>
<dbReference type="InterPro" id="IPR044713">
    <property type="entry name" value="DNJA1/2-like"/>
</dbReference>
<dbReference type="InterPro" id="IPR036869">
    <property type="entry name" value="J_dom_sf"/>
</dbReference>
<comment type="caution">
    <text evidence="9">The sequence shown here is derived from an EMBL/GenBank/DDBJ whole genome shotgun (WGS) entry which is preliminary data.</text>
</comment>
<dbReference type="InterPro" id="IPR002939">
    <property type="entry name" value="DnaJ_C"/>
</dbReference>
<gene>
    <name evidence="9" type="ORF">KL933_003927</name>
</gene>